<feature type="transmembrane region" description="Helical" evidence="1">
    <location>
        <begin position="89"/>
        <end position="110"/>
    </location>
</feature>
<dbReference type="KEGG" id="rcf:Poly24_31940"/>
<feature type="transmembrane region" description="Helical" evidence="1">
    <location>
        <begin position="51"/>
        <end position="69"/>
    </location>
</feature>
<evidence type="ECO:0000313" key="3">
    <source>
        <dbReference type="Proteomes" id="UP000315082"/>
    </source>
</evidence>
<dbReference type="AlphaFoldDB" id="A0A518JVC3"/>
<proteinExistence type="predicted"/>
<evidence type="ECO:0000313" key="2">
    <source>
        <dbReference type="EMBL" id="QDV69478.1"/>
    </source>
</evidence>
<evidence type="ECO:0000256" key="1">
    <source>
        <dbReference type="SAM" id="Phobius"/>
    </source>
</evidence>
<keyword evidence="3" id="KW-1185">Reference proteome</keyword>
<organism evidence="2 3">
    <name type="scientific">Rosistilla carotiformis</name>
    <dbReference type="NCBI Taxonomy" id="2528017"/>
    <lineage>
        <taxon>Bacteria</taxon>
        <taxon>Pseudomonadati</taxon>
        <taxon>Planctomycetota</taxon>
        <taxon>Planctomycetia</taxon>
        <taxon>Pirellulales</taxon>
        <taxon>Pirellulaceae</taxon>
        <taxon>Rosistilla</taxon>
    </lineage>
</organism>
<evidence type="ECO:0008006" key="4">
    <source>
        <dbReference type="Google" id="ProtNLM"/>
    </source>
</evidence>
<gene>
    <name evidence="2" type="ORF">Poly24_31940</name>
</gene>
<protein>
    <recommendedName>
        <fullName evidence="4">DUF3618 domain-containing protein</fullName>
    </recommendedName>
</protein>
<sequence>MANTLATRKQSEAIRHQMQVIRTALPRDVDAARSQAQDLVDWRYHMRKNPWPLLAAASLVGYLVVPAKSVGRTFSSAEPRQAEVPKKSLMGGIAGGLITLAIRSGVSMATRQLSQTLMTRASVFHTGHTNPPFSDNVTS</sequence>
<dbReference type="Proteomes" id="UP000315082">
    <property type="component" value="Chromosome"/>
</dbReference>
<reference evidence="2 3" key="1">
    <citation type="submission" date="2019-02" db="EMBL/GenBank/DDBJ databases">
        <title>Deep-cultivation of Planctomycetes and their phenomic and genomic characterization uncovers novel biology.</title>
        <authorList>
            <person name="Wiegand S."/>
            <person name="Jogler M."/>
            <person name="Boedeker C."/>
            <person name="Pinto D."/>
            <person name="Vollmers J."/>
            <person name="Rivas-Marin E."/>
            <person name="Kohn T."/>
            <person name="Peeters S.H."/>
            <person name="Heuer A."/>
            <person name="Rast P."/>
            <person name="Oberbeckmann S."/>
            <person name="Bunk B."/>
            <person name="Jeske O."/>
            <person name="Meyerdierks A."/>
            <person name="Storesund J.E."/>
            <person name="Kallscheuer N."/>
            <person name="Luecker S."/>
            <person name="Lage O.M."/>
            <person name="Pohl T."/>
            <person name="Merkel B.J."/>
            <person name="Hornburger P."/>
            <person name="Mueller R.-W."/>
            <person name="Bruemmer F."/>
            <person name="Labrenz M."/>
            <person name="Spormann A.M."/>
            <person name="Op den Camp H."/>
            <person name="Overmann J."/>
            <person name="Amann R."/>
            <person name="Jetten M.S.M."/>
            <person name="Mascher T."/>
            <person name="Medema M.H."/>
            <person name="Devos D.P."/>
            <person name="Kaster A.-K."/>
            <person name="Ovreas L."/>
            <person name="Rohde M."/>
            <person name="Galperin M.Y."/>
            <person name="Jogler C."/>
        </authorList>
    </citation>
    <scope>NUCLEOTIDE SEQUENCE [LARGE SCALE GENOMIC DNA]</scope>
    <source>
        <strain evidence="2 3">Poly24</strain>
    </source>
</reference>
<dbReference type="OrthoDB" id="289170at2"/>
<keyword evidence="1" id="KW-1133">Transmembrane helix</keyword>
<dbReference type="EMBL" id="CP036348">
    <property type="protein sequence ID" value="QDV69478.1"/>
    <property type="molecule type" value="Genomic_DNA"/>
</dbReference>
<keyword evidence="1" id="KW-0812">Transmembrane</keyword>
<dbReference type="RefSeq" id="WP_145097037.1">
    <property type="nucleotide sequence ID" value="NZ_CP036348.1"/>
</dbReference>
<accession>A0A518JVC3</accession>
<name>A0A518JVC3_9BACT</name>
<keyword evidence="1" id="KW-0472">Membrane</keyword>